<dbReference type="PANTHER" id="PTHR42913">
    <property type="entry name" value="APOPTOSIS-INDUCING FACTOR 1"/>
    <property type="match status" value="1"/>
</dbReference>
<comment type="cofactor">
    <cofactor evidence="1">
        <name>FAD</name>
        <dbReference type="ChEBI" id="CHEBI:57692"/>
    </cofactor>
</comment>
<reference evidence="7 8" key="1">
    <citation type="submission" date="2020-07" db="EMBL/GenBank/DDBJ databases">
        <title>Genomic Encyclopedia of Type Strains, Phase IV (KMG-V): Genome sequencing to study the core and pangenomes of soil and plant-associated prokaryotes.</title>
        <authorList>
            <person name="Whitman W."/>
        </authorList>
    </citation>
    <scope>NUCLEOTIDE SEQUENCE [LARGE SCALE GENOMIC DNA]</scope>
    <source>
        <strain evidence="7 8">SAS40</strain>
    </source>
</reference>
<dbReference type="PRINTS" id="PR00411">
    <property type="entry name" value="PNDRDTASEI"/>
</dbReference>
<dbReference type="Gene3D" id="3.50.50.100">
    <property type="match status" value="1"/>
</dbReference>
<dbReference type="InterPro" id="IPR051169">
    <property type="entry name" value="NADH-Q_oxidoreductase"/>
</dbReference>
<evidence type="ECO:0000256" key="3">
    <source>
        <dbReference type="ARBA" id="ARBA00022630"/>
    </source>
</evidence>
<dbReference type="AlphaFoldDB" id="A0A7Y9IXZ9"/>
<evidence type="ECO:0000256" key="4">
    <source>
        <dbReference type="ARBA" id="ARBA00022827"/>
    </source>
</evidence>
<dbReference type="GO" id="GO:0019646">
    <property type="term" value="P:aerobic electron transport chain"/>
    <property type="evidence" value="ECO:0007669"/>
    <property type="project" value="TreeGrafter"/>
</dbReference>
<evidence type="ECO:0000259" key="6">
    <source>
        <dbReference type="Pfam" id="PF07992"/>
    </source>
</evidence>
<keyword evidence="5 7" id="KW-0560">Oxidoreductase</keyword>
<dbReference type="GO" id="GO:0003955">
    <property type="term" value="F:NAD(P)H dehydrogenase (quinone) activity"/>
    <property type="evidence" value="ECO:0007669"/>
    <property type="project" value="TreeGrafter"/>
</dbReference>
<protein>
    <submittedName>
        <fullName evidence="7">NADH dehydrogenase</fullName>
        <ecNumber evidence="7">1.6.99.3</ecNumber>
    </submittedName>
</protein>
<feature type="domain" description="FAD/NAD(P)-binding" evidence="6">
    <location>
        <begin position="7"/>
        <end position="336"/>
    </location>
</feature>
<name>A0A7Y9IXZ9_9BURK</name>
<proteinExistence type="inferred from homology"/>
<evidence type="ECO:0000256" key="1">
    <source>
        <dbReference type="ARBA" id="ARBA00001974"/>
    </source>
</evidence>
<comment type="caution">
    <text evidence="7">The sequence shown here is derived from an EMBL/GenBank/DDBJ whole genome shotgun (WGS) entry which is preliminary data.</text>
</comment>
<dbReference type="Pfam" id="PF07992">
    <property type="entry name" value="Pyr_redox_2"/>
    <property type="match status" value="1"/>
</dbReference>
<evidence type="ECO:0000256" key="2">
    <source>
        <dbReference type="ARBA" id="ARBA00005272"/>
    </source>
</evidence>
<dbReference type="InterPro" id="IPR023753">
    <property type="entry name" value="FAD/NAD-binding_dom"/>
</dbReference>
<gene>
    <name evidence="7" type="ORF">FHW18_004474</name>
</gene>
<keyword evidence="8" id="KW-1185">Reference proteome</keyword>
<keyword evidence="3" id="KW-0285">Flavoprotein</keyword>
<evidence type="ECO:0000256" key="5">
    <source>
        <dbReference type="ARBA" id="ARBA00023002"/>
    </source>
</evidence>
<dbReference type="SUPFAM" id="SSF51905">
    <property type="entry name" value="FAD/NAD(P)-binding domain"/>
    <property type="match status" value="1"/>
</dbReference>
<keyword evidence="4" id="KW-0274">FAD</keyword>
<evidence type="ECO:0000313" key="7">
    <source>
        <dbReference type="EMBL" id="NYE85167.1"/>
    </source>
</evidence>
<dbReference type="PRINTS" id="PR00368">
    <property type="entry name" value="FADPNR"/>
</dbReference>
<dbReference type="InterPro" id="IPR036188">
    <property type="entry name" value="FAD/NAD-bd_sf"/>
</dbReference>
<dbReference type="Proteomes" id="UP000542125">
    <property type="component" value="Unassembled WGS sequence"/>
</dbReference>
<comment type="similarity">
    <text evidence="2">Belongs to the NADH dehydrogenase family.</text>
</comment>
<organism evidence="7 8">
    <name type="scientific">Pigmentiphaga litoralis</name>
    <dbReference type="NCBI Taxonomy" id="516702"/>
    <lineage>
        <taxon>Bacteria</taxon>
        <taxon>Pseudomonadati</taxon>
        <taxon>Pseudomonadota</taxon>
        <taxon>Betaproteobacteria</taxon>
        <taxon>Burkholderiales</taxon>
        <taxon>Alcaligenaceae</taxon>
        <taxon>Pigmentiphaga</taxon>
    </lineage>
</organism>
<sequence>MRSTSHRVVIVGGGAGGLELAVRLGRRYGRDNVVLIDANPFHIWKPSLHEVAAGTLDIHREGLSYAMLAHDSGFQFLIGRVTGVDRTSRTVAIDAFADAQGDPILPARTVPYDTLVLALGSYGNFFNTPGAELHAISLDSTDSAEFFRIELLKAMARADADAQAGAPRQVNVVIVGGGATGVELAAELHEAGRRISDYGLSRDRAADALKITLIEGGPRILGPLPERVSDAARTLLVQRGIQVETSCRVLEVTQHAVRTADREFPSDLRVWAAGIKAPGLLETLGLPLTPQHMIQVDDHLVTSDPNVYALGDCAAAPWAGTDKTVPARAQAAHQQASYLFKVLSARMDQSTPVAEGFRFRDFGSLVSLGHSEGVGSLMGGLSGPNLQVEGWVARVMYASSHWTHYAAVLGIWGATMRSLARVLTRRSRPRVKLH</sequence>
<dbReference type="EMBL" id="JACBYR010000002">
    <property type="protein sequence ID" value="NYE85167.1"/>
    <property type="molecule type" value="Genomic_DNA"/>
</dbReference>
<evidence type="ECO:0000313" key="8">
    <source>
        <dbReference type="Proteomes" id="UP000542125"/>
    </source>
</evidence>
<accession>A0A7Y9IXZ9</accession>
<dbReference type="RefSeq" id="WP_179589161.1">
    <property type="nucleotide sequence ID" value="NZ_JACBYR010000002.1"/>
</dbReference>
<dbReference type="PANTHER" id="PTHR42913:SF3">
    <property type="entry name" value="64 KDA MITOCHONDRIAL NADH DEHYDROGENASE (EUROFUNG)"/>
    <property type="match status" value="1"/>
</dbReference>
<dbReference type="EC" id="1.6.99.3" evidence="7"/>